<dbReference type="SUPFAM" id="SSF54523">
    <property type="entry name" value="Pili subunits"/>
    <property type="match status" value="1"/>
</dbReference>
<evidence type="ECO:0000256" key="1">
    <source>
        <dbReference type="SAM" id="Phobius"/>
    </source>
</evidence>
<keyword evidence="1" id="KW-0812">Transmembrane</keyword>
<dbReference type="EMBL" id="MFAK01000018">
    <property type="protein sequence ID" value="OGD75032.1"/>
    <property type="molecule type" value="Genomic_DNA"/>
</dbReference>
<gene>
    <name evidence="2" type="ORF">A2228_01760</name>
</gene>
<dbReference type="NCBIfam" id="TIGR02532">
    <property type="entry name" value="IV_pilin_GFxxxE"/>
    <property type="match status" value="1"/>
</dbReference>
<dbReference type="PROSITE" id="PS00409">
    <property type="entry name" value="PROKAR_NTER_METHYL"/>
    <property type="match status" value="1"/>
</dbReference>
<proteinExistence type="predicted"/>
<comment type="caution">
    <text evidence="2">The sequence shown here is derived from an EMBL/GenBank/DDBJ whole genome shotgun (WGS) entry which is preliminary data.</text>
</comment>
<keyword evidence="1" id="KW-0472">Membrane</keyword>
<dbReference type="Gene3D" id="3.30.700.10">
    <property type="entry name" value="Glycoprotein, Type 4 Pilin"/>
    <property type="match status" value="1"/>
</dbReference>
<evidence type="ECO:0000313" key="2">
    <source>
        <dbReference type="EMBL" id="OGD75032.1"/>
    </source>
</evidence>
<reference evidence="2 3" key="1">
    <citation type="journal article" date="2016" name="Nat. Commun.">
        <title>Thousands of microbial genomes shed light on interconnected biogeochemical processes in an aquifer system.</title>
        <authorList>
            <person name="Anantharaman K."/>
            <person name="Brown C.T."/>
            <person name="Hug L.A."/>
            <person name="Sharon I."/>
            <person name="Castelle C.J."/>
            <person name="Probst A.J."/>
            <person name="Thomas B.C."/>
            <person name="Singh A."/>
            <person name="Wilkins M.J."/>
            <person name="Karaoz U."/>
            <person name="Brodie E.L."/>
            <person name="Williams K.H."/>
            <person name="Hubbard S.S."/>
            <person name="Banfield J.F."/>
        </authorList>
    </citation>
    <scope>NUCLEOTIDE SEQUENCE [LARGE SCALE GENOMIC DNA]</scope>
</reference>
<evidence type="ECO:0000313" key="3">
    <source>
        <dbReference type="Proteomes" id="UP000176191"/>
    </source>
</evidence>
<organism evidence="2 3">
    <name type="scientific">Candidatus Collierbacteria bacterium RIFOXYA2_FULL_46_10</name>
    <dbReference type="NCBI Taxonomy" id="1817726"/>
    <lineage>
        <taxon>Bacteria</taxon>
        <taxon>Candidatus Collieribacteriota</taxon>
    </lineage>
</organism>
<dbReference type="Proteomes" id="UP000176191">
    <property type="component" value="Unassembled WGS sequence"/>
</dbReference>
<accession>A0A1F5F5W6</accession>
<dbReference type="InterPro" id="IPR012902">
    <property type="entry name" value="N_methyl_site"/>
</dbReference>
<evidence type="ECO:0008006" key="4">
    <source>
        <dbReference type="Google" id="ProtNLM"/>
    </source>
</evidence>
<dbReference type="AlphaFoldDB" id="A0A1F5F5W6"/>
<dbReference type="InterPro" id="IPR045584">
    <property type="entry name" value="Pilin-like"/>
</dbReference>
<keyword evidence="1" id="KW-1133">Transmembrane helix</keyword>
<feature type="transmembrane region" description="Helical" evidence="1">
    <location>
        <begin position="7"/>
        <end position="29"/>
    </location>
</feature>
<dbReference type="Pfam" id="PF07963">
    <property type="entry name" value="N_methyl"/>
    <property type="match status" value="1"/>
</dbReference>
<name>A0A1F5F5W6_9BACT</name>
<sequence>MRRGFTLIELIVSIGILLILITLTSINYFSVYPRANLAAAEDVLIADLKTVQSNAMFGGGDAIWDTFISNLPHDITLTTTLVNNQLTFLHGSGEIANYTPGQDTITLTNGMSSRTLRFNQFGAIIGD</sequence>
<protein>
    <recommendedName>
        <fullName evidence="4">Prepilin-type N-terminal cleavage/methylation domain-containing protein</fullName>
    </recommendedName>
</protein>